<sequence length="64" mass="7348">MYLDSSTSLRHHAQPWPSTLKSHPELVLAVKIVFNSIDDYMWYNSLAASHCFHPVCICHSMLCD</sequence>
<gene>
    <name evidence="1" type="ORF">I7I52_07920</name>
</gene>
<accession>A0A8H8CU64</accession>
<proteinExistence type="predicted"/>
<reference evidence="1 2" key="1">
    <citation type="submission" date="2021-01" db="EMBL/GenBank/DDBJ databases">
        <title>Chromosome-level genome assembly of a human fungal pathogen reveals clustering of transcriptionally co-regulated genes.</title>
        <authorList>
            <person name="Voorhies M."/>
            <person name="Cohen S."/>
            <person name="Shea T.P."/>
            <person name="Petrus S."/>
            <person name="Munoz J.F."/>
            <person name="Poplawski S."/>
            <person name="Goldman W.E."/>
            <person name="Michael T."/>
            <person name="Cuomo C.A."/>
            <person name="Sil A."/>
            <person name="Beyhan S."/>
        </authorList>
    </citation>
    <scope>NUCLEOTIDE SEQUENCE [LARGE SCALE GENOMIC DNA]</scope>
    <source>
        <strain evidence="1 2">G184AR</strain>
    </source>
</reference>
<dbReference type="VEuPathDB" id="FungiDB:I7I52_07920"/>
<dbReference type="EMBL" id="JAEVHI010000005">
    <property type="protein sequence ID" value="KAG5290791.1"/>
    <property type="molecule type" value="Genomic_DNA"/>
</dbReference>
<protein>
    <submittedName>
        <fullName evidence="1">Uncharacterized protein</fullName>
    </submittedName>
</protein>
<organism evidence="1 2">
    <name type="scientific">Ajellomyces capsulatus</name>
    <name type="common">Darling's disease fungus</name>
    <name type="synonym">Histoplasma capsulatum</name>
    <dbReference type="NCBI Taxonomy" id="5037"/>
    <lineage>
        <taxon>Eukaryota</taxon>
        <taxon>Fungi</taxon>
        <taxon>Dikarya</taxon>
        <taxon>Ascomycota</taxon>
        <taxon>Pezizomycotina</taxon>
        <taxon>Eurotiomycetes</taxon>
        <taxon>Eurotiomycetidae</taxon>
        <taxon>Onygenales</taxon>
        <taxon>Ajellomycetaceae</taxon>
        <taxon>Histoplasma</taxon>
    </lineage>
</organism>
<evidence type="ECO:0000313" key="1">
    <source>
        <dbReference type="EMBL" id="KAG5290791.1"/>
    </source>
</evidence>
<evidence type="ECO:0000313" key="2">
    <source>
        <dbReference type="Proteomes" id="UP000670092"/>
    </source>
</evidence>
<name>A0A8H8CU64_AJECA</name>
<dbReference type="AlphaFoldDB" id="A0A8H8CU64"/>
<comment type="caution">
    <text evidence="1">The sequence shown here is derived from an EMBL/GenBank/DDBJ whole genome shotgun (WGS) entry which is preliminary data.</text>
</comment>
<dbReference type="Proteomes" id="UP000670092">
    <property type="component" value="Unassembled WGS sequence"/>
</dbReference>